<dbReference type="Proteomes" id="UP000217676">
    <property type="component" value="Chromosome"/>
</dbReference>
<evidence type="ECO:0000313" key="2">
    <source>
        <dbReference type="Proteomes" id="UP000217676"/>
    </source>
</evidence>
<dbReference type="KEGG" id="slau:SLA_5127"/>
<proteinExistence type="predicted"/>
<accession>A0A160P368</accession>
<reference evidence="1 2" key="1">
    <citation type="journal article" date="2016" name="Genome Announc.">
        <title>Complete Genome Sequence of Thiostrepton-Producing Streptomyces laurentii ATCC 31255.</title>
        <authorList>
            <person name="Doi K."/>
            <person name="Fujino Y."/>
            <person name="Nagayoshi Y."/>
            <person name="Ohshima T."/>
            <person name="Ogata S."/>
        </authorList>
    </citation>
    <scope>NUCLEOTIDE SEQUENCE [LARGE SCALE GENOMIC DNA]</scope>
    <source>
        <strain evidence="1 2">ATCC 31255</strain>
    </source>
</reference>
<protein>
    <submittedName>
        <fullName evidence="1">Uncharacterized protein</fullName>
    </submittedName>
</protein>
<dbReference type="EMBL" id="AP017424">
    <property type="protein sequence ID" value="BAU86009.1"/>
    <property type="molecule type" value="Genomic_DNA"/>
</dbReference>
<sequence length="133" mass="14067">MSWDVLLFRLPAGITSSEDIPADYTPPPLGTPQDVGAAVRAAVPGVDLSDPAWGELVGPSWSMELNIGDADAVHSVMLHIRGSGDDVLAVVFRIADALGCRALDLSSGLLEPDGPDGWHAFQEYRDRVLGTSD</sequence>
<organism evidence="1 2">
    <name type="scientific">Streptomyces laurentii</name>
    <dbReference type="NCBI Taxonomy" id="39478"/>
    <lineage>
        <taxon>Bacteria</taxon>
        <taxon>Bacillati</taxon>
        <taxon>Actinomycetota</taxon>
        <taxon>Actinomycetes</taxon>
        <taxon>Kitasatosporales</taxon>
        <taxon>Streptomycetaceae</taxon>
        <taxon>Streptomyces</taxon>
    </lineage>
</organism>
<gene>
    <name evidence="1" type="ORF">SLA_5127</name>
</gene>
<dbReference type="RefSeq" id="WP_359871869.1">
    <property type="nucleotide sequence ID" value="NZ_JBEYHT010000001.1"/>
</dbReference>
<evidence type="ECO:0000313" key="1">
    <source>
        <dbReference type="EMBL" id="BAU86009.1"/>
    </source>
</evidence>
<keyword evidence="2" id="KW-1185">Reference proteome</keyword>
<dbReference type="AlphaFoldDB" id="A0A160P368"/>
<name>A0A160P368_STRLU</name>